<organism evidence="2 3">
    <name type="scientific">Thermogutta terrifontis</name>
    <dbReference type="NCBI Taxonomy" id="1331910"/>
    <lineage>
        <taxon>Bacteria</taxon>
        <taxon>Pseudomonadati</taxon>
        <taxon>Planctomycetota</taxon>
        <taxon>Planctomycetia</taxon>
        <taxon>Pirellulales</taxon>
        <taxon>Thermoguttaceae</taxon>
        <taxon>Thermogutta</taxon>
    </lineage>
</organism>
<dbReference type="EMBL" id="CP018477">
    <property type="protein sequence ID" value="ASV73303.1"/>
    <property type="molecule type" value="Genomic_DNA"/>
</dbReference>
<dbReference type="KEGG" id="ttf:THTE_0701"/>
<dbReference type="Proteomes" id="UP000215086">
    <property type="component" value="Chromosome"/>
</dbReference>
<evidence type="ECO:0000256" key="1">
    <source>
        <dbReference type="SAM" id="MobiDB-lite"/>
    </source>
</evidence>
<gene>
    <name evidence="2" type="ORF">THTE_0701</name>
</gene>
<accession>A0A286RBG3</accession>
<feature type="region of interest" description="Disordered" evidence="1">
    <location>
        <begin position="19"/>
        <end position="44"/>
    </location>
</feature>
<reference evidence="2 3" key="1">
    <citation type="journal article" name="Front. Microbiol.">
        <title>Sugar Metabolism of the First Thermophilic Planctomycete Thermogutta terrifontis: Comparative Genomic and Transcriptomic Approaches.</title>
        <authorList>
            <person name="Elcheninov A.G."/>
            <person name="Menzel P."/>
            <person name="Gudbergsdottir S.R."/>
            <person name="Slesarev A.I."/>
            <person name="Kadnikov V.V."/>
            <person name="Krogh A."/>
            <person name="Bonch-Osmolovskaya E.A."/>
            <person name="Peng X."/>
            <person name="Kublanov I.V."/>
        </authorList>
    </citation>
    <scope>NUCLEOTIDE SEQUENCE [LARGE SCALE GENOMIC DNA]</scope>
    <source>
        <strain evidence="2 3">R1</strain>
    </source>
</reference>
<evidence type="ECO:0000313" key="2">
    <source>
        <dbReference type="EMBL" id="ASV73303.1"/>
    </source>
</evidence>
<keyword evidence="3" id="KW-1185">Reference proteome</keyword>
<sequence>MIWIVFVCEFDKSNFAGKKRRMHHPSHLKRKDQALGEWHNEDAR</sequence>
<name>A0A286RBG3_9BACT</name>
<feature type="compositionally biased region" description="Basic residues" evidence="1">
    <location>
        <begin position="19"/>
        <end position="30"/>
    </location>
</feature>
<proteinExistence type="predicted"/>
<dbReference type="AlphaFoldDB" id="A0A286RBG3"/>
<evidence type="ECO:0000313" key="3">
    <source>
        <dbReference type="Proteomes" id="UP000215086"/>
    </source>
</evidence>
<feature type="compositionally biased region" description="Basic and acidic residues" evidence="1">
    <location>
        <begin position="31"/>
        <end position="44"/>
    </location>
</feature>
<protein>
    <submittedName>
        <fullName evidence="2">Uncharacterized protein</fullName>
    </submittedName>
</protein>